<dbReference type="CDD" id="cd00158">
    <property type="entry name" value="RHOD"/>
    <property type="match status" value="1"/>
</dbReference>
<evidence type="ECO:0000313" key="3">
    <source>
        <dbReference type="Proteomes" id="UP001432099"/>
    </source>
</evidence>
<evidence type="ECO:0000313" key="2">
    <source>
        <dbReference type="EMBL" id="BEH91426.1"/>
    </source>
</evidence>
<dbReference type="PANTHER" id="PTHR43031:SF17">
    <property type="entry name" value="SULFURTRANSFERASE YTWF-RELATED"/>
    <property type="match status" value="1"/>
</dbReference>
<organism evidence="2 3">
    <name type="scientific">Turicibacter faecis</name>
    <dbReference type="NCBI Taxonomy" id="2963365"/>
    <lineage>
        <taxon>Bacteria</taxon>
        <taxon>Bacillati</taxon>
        <taxon>Bacillota</taxon>
        <taxon>Erysipelotrichia</taxon>
        <taxon>Erysipelotrichales</taxon>
        <taxon>Turicibacteraceae</taxon>
        <taxon>Turicibacter</taxon>
    </lineage>
</organism>
<dbReference type="InterPro" id="IPR001763">
    <property type="entry name" value="Rhodanese-like_dom"/>
</dbReference>
<dbReference type="PANTHER" id="PTHR43031">
    <property type="entry name" value="FAD-DEPENDENT OXIDOREDUCTASE"/>
    <property type="match status" value="1"/>
</dbReference>
<sequence>MKSVTIQSLKEKLDSIDIIDIREVEEFNALPKLKQAKHIPMNQLIQKPESYLNKQECYYLICRSGARTANVTQYLDSLGYNVINVTGGMLEYYNERKA</sequence>
<accession>A0ABN6ZC71</accession>
<dbReference type="InterPro" id="IPR036873">
    <property type="entry name" value="Rhodanese-like_dom_sf"/>
</dbReference>
<dbReference type="InterPro" id="IPR050229">
    <property type="entry name" value="GlpE_sulfurtransferase"/>
</dbReference>
<dbReference type="PROSITE" id="PS50206">
    <property type="entry name" value="RHODANESE_3"/>
    <property type="match status" value="1"/>
</dbReference>
<dbReference type="SUPFAM" id="SSF52821">
    <property type="entry name" value="Rhodanese/Cell cycle control phosphatase"/>
    <property type="match status" value="1"/>
</dbReference>
<dbReference type="EMBL" id="AP028127">
    <property type="protein sequence ID" value="BEH91426.1"/>
    <property type="molecule type" value="Genomic_DNA"/>
</dbReference>
<name>A0ABN6ZC71_9FIRM</name>
<proteinExistence type="predicted"/>
<dbReference type="Pfam" id="PF00581">
    <property type="entry name" value="Rhodanese"/>
    <property type="match status" value="1"/>
</dbReference>
<dbReference type="Gene3D" id="3.40.250.10">
    <property type="entry name" value="Rhodanese-like domain"/>
    <property type="match status" value="1"/>
</dbReference>
<dbReference type="SMART" id="SM00450">
    <property type="entry name" value="RHOD"/>
    <property type="match status" value="1"/>
</dbReference>
<gene>
    <name evidence="2" type="ORF">T23_15280</name>
</gene>
<dbReference type="RefSeq" id="WP_161831601.1">
    <property type="nucleotide sequence ID" value="NZ_AP028127.1"/>
</dbReference>
<reference evidence="2" key="1">
    <citation type="journal article" date="2024" name="Int. J. Syst. Evol. Microbiol.">
        <title>Turicibacter faecis sp. nov., isolated from faeces of heart failure mouse model.</title>
        <authorList>
            <person name="Imamura Y."/>
            <person name="Motooka D."/>
            <person name="Nakajima Y."/>
            <person name="Ito S."/>
            <person name="Kitakaze M."/>
            <person name="Iida T."/>
            <person name="Nakamura S."/>
        </authorList>
    </citation>
    <scope>NUCLEOTIDE SEQUENCE</scope>
    <source>
        <strain evidence="2">TC023</strain>
    </source>
</reference>
<feature type="domain" description="Rhodanese" evidence="1">
    <location>
        <begin position="12"/>
        <end position="96"/>
    </location>
</feature>
<protein>
    <submittedName>
        <fullName evidence="2">Sulfurtransferase</fullName>
    </submittedName>
</protein>
<dbReference type="Proteomes" id="UP001432099">
    <property type="component" value="Chromosome"/>
</dbReference>
<evidence type="ECO:0000259" key="1">
    <source>
        <dbReference type="PROSITE" id="PS50206"/>
    </source>
</evidence>
<keyword evidence="3" id="KW-1185">Reference proteome</keyword>